<evidence type="ECO:0000259" key="2">
    <source>
        <dbReference type="Pfam" id="PF06855"/>
    </source>
</evidence>
<keyword evidence="6" id="KW-1185">Reference proteome</keyword>
<evidence type="ECO:0000313" key="4">
    <source>
        <dbReference type="EMBL" id="KIO72827.1"/>
    </source>
</evidence>
<accession>A0A090IZE7</accession>
<dbReference type="InterPro" id="IPR023089">
    <property type="entry name" value="YozE_SAM-like"/>
</dbReference>
<dbReference type="STRING" id="35841.B4167_2603"/>
<evidence type="ECO:0000313" key="6">
    <source>
        <dbReference type="Proteomes" id="UP000040576"/>
    </source>
</evidence>
<dbReference type="OrthoDB" id="2242851at2"/>
<dbReference type="Gene3D" id="1.10.150.260">
    <property type="entry name" value="YozE SAM-like"/>
    <property type="match status" value="1"/>
</dbReference>
<reference evidence="3 6" key="1">
    <citation type="submission" date="2014-07" db="EMBL/GenBank/DDBJ databases">
        <authorList>
            <person name="Wibberg Daniel"/>
        </authorList>
    </citation>
    <scope>NUCLEOTIDE SEQUENCE [LARGE SCALE GENOMIC DNA]</scope>
</reference>
<dbReference type="Proteomes" id="UP000032076">
    <property type="component" value="Unassembled WGS sequence"/>
</dbReference>
<name>A0A090IZE7_9BACI</name>
<dbReference type="KEGG" id="bthv:CQJ30_10600"/>
<dbReference type="eggNOG" id="COG4479">
    <property type="taxonomic scope" value="Bacteria"/>
</dbReference>
<evidence type="ECO:0000313" key="3">
    <source>
        <dbReference type="EMBL" id="CEE01798.1"/>
    </source>
</evidence>
<protein>
    <recommendedName>
        <fullName evidence="1">UPF0346 protein B4167_2603</fullName>
    </recommendedName>
</protein>
<dbReference type="EMBL" id="JXLU01000080">
    <property type="protein sequence ID" value="KIO72827.1"/>
    <property type="molecule type" value="Genomic_DNA"/>
</dbReference>
<dbReference type="GeneID" id="92961189"/>
<comment type="similarity">
    <text evidence="1">Belongs to the UPF0346 family.</text>
</comment>
<dbReference type="Proteomes" id="UP000040576">
    <property type="component" value="Unassembled WGS sequence"/>
</dbReference>
<dbReference type="SUPFAM" id="SSF140652">
    <property type="entry name" value="YozE-like"/>
    <property type="match status" value="1"/>
</dbReference>
<dbReference type="InterPro" id="IPR010673">
    <property type="entry name" value="UPF0346"/>
</dbReference>
<dbReference type="InterPro" id="IPR036806">
    <property type="entry name" value="YozE_SAM-like_sf"/>
</dbReference>
<dbReference type="Pfam" id="PF06855">
    <property type="entry name" value="YozE_SAM_like"/>
    <property type="match status" value="1"/>
</dbReference>
<proteinExistence type="inferred from homology"/>
<dbReference type="PATRIC" id="fig|35841.6.peg.253"/>
<evidence type="ECO:0000256" key="1">
    <source>
        <dbReference type="HAMAP-Rule" id="MF_01538"/>
    </source>
</evidence>
<dbReference type="NCBIfam" id="NF010193">
    <property type="entry name" value="PRK13672.1"/>
    <property type="match status" value="1"/>
</dbReference>
<reference evidence="4 5" key="2">
    <citation type="submission" date="2015-01" db="EMBL/GenBank/DDBJ databases">
        <title>Draft Genome Sequences of Four Bacillus thermoamylovorans Strains, Isolated From Food Products.</title>
        <authorList>
            <person name="Krawcyk A.O."/>
            <person name="Berendsen E.M."/>
            <person name="Eijlander R.T."/>
            <person name="de Jong A."/>
            <person name="Wells-Bennik M."/>
            <person name="Kuipers O.P."/>
        </authorList>
    </citation>
    <scope>NUCLEOTIDE SEQUENCE [LARGE SCALE GENOMIC DNA]</scope>
    <source>
        <strain evidence="4 5">B4167</strain>
    </source>
</reference>
<dbReference type="EMBL" id="CCRF01000061">
    <property type="protein sequence ID" value="CEE01798.1"/>
    <property type="molecule type" value="Genomic_DNA"/>
</dbReference>
<sequence>MAKSFYHFLMRYRNAGAKDEMAKFANDAFLDHGFPKSSTDYDELSRYLEMNGDYLPSMTTFDRAWELYKEIEDK</sequence>
<dbReference type="HAMAP" id="MF_01538">
    <property type="entry name" value="UPF0346"/>
    <property type="match status" value="1"/>
</dbReference>
<organism evidence="3 6">
    <name type="scientific">Caldibacillus thermoamylovorans</name>
    <dbReference type="NCBI Taxonomy" id="35841"/>
    <lineage>
        <taxon>Bacteria</taxon>
        <taxon>Bacillati</taxon>
        <taxon>Bacillota</taxon>
        <taxon>Bacilli</taxon>
        <taxon>Bacillales</taxon>
        <taxon>Bacillaceae</taxon>
        <taxon>Caldibacillus</taxon>
    </lineage>
</organism>
<evidence type="ECO:0000313" key="5">
    <source>
        <dbReference type="Proteomes" id="UP000032076"/>
    </source>
</evidence>
<dbReference type="PIRSF" id="PIRSF037262">
    <property type="entry name" value="UCP037262"/>
    <property type="match status" value="1"/>
</dbReference>
<dbReference type="RefSeq" id="WP_034770521.1">
    <property type="nucleotide sequence ID" value="NZ_CCRF01000061.1"/>
</dbReference>
<dbReference type="AlphaFoldDB" id="A0A090IZE7"/>
<gene>
    <name evidence="4" type="ORF">B4167_2603</name>
    <name evidence="3" type="ORF">BT1A1_1976</name>
</gene>
<feature type="domain" description="YozE SAM-like" evidence="2">
    <location>
        <begin position="4"/>
        <end position="70"/>
    </location>
</feature>